<gene>
    <name evidence="3" type="primary">LOC127565583</name>
</gene>
<dbReference type="OrthoDB" id="7848000at2759"/>
<dbReference type="GeneID" id="127565583"/>
<protein>
    <submittedName>
        <fullName evidence="3">Uncharacterized protein</fullName>
    </submittedName>
</protein>
<name>A0A9C6WIH7_DROAB</name>
<dbReference type="Proteomes" id="UP000515160">
    <property type="component" value="Chromosome 3"/>
</dbReference>
<feature type="compositionally biased region" description="Low complexity" evidence="1">
    <location>
        <begin position="147"/>
        <end position="160"/>
    </location>
</feature>
<keyword evidence="2" id="KW-1185">Reference proteome</keyword>
<accession>A0A9C6WIH7</accession>
<reference evidence="3" key="1">
    <citation type="submission" date="2025-08" db="UniProtKB">
        <authorList>
            <consortium name="RefSeq"/>
        </authorList>
    </citation>
    <scope>IDENTIFICATION</scope>
    <source>
        <strain evidence="3">15112-1751.03</strain>
        <tissue evidence="3">Whole Adult</tissue>
    </source>
</reference>
<evidence type="ECO:0000256" key="1">
    <source>
        <dbReference type="SAM" id="MobiDB-lite"/>
    </source>
</evidence>
<dbReference type="AlphaFoldDB" id="A0A9C6WIH7"/>
<feature type="region of interest" description="Disordered" evidence="1">
    <location>
        <begin position="135"/>
        <end position="161"/>
    </location>
</feature>
<proteinExistence type="predicted"/>
<evidence type="ECO:0000313" key="3">
    <source>
        <dbReference type="RefSeq" id="XP_051860757.1"/>
    </source>
</evidence>
<organism evidence="2 3">
    <name type="scientific">Drosophila albomicans</name>
    <name type="common">Fruit fly</name>
    <dbReference type="NCBI Taxonomy" id="7291"/>
    <lineage>
        <taxon>Eukaryota</taxon>
        <taxon>Metazoa</taxon>
        <taxon>Ecdysozoa</taxon>
        <taxon>Arthropoda</taxon>
        <taxon>Hexapoda</taxon>
        <taxon>Insecta</taxon>
        <taxon>Pterygota</taxon>
        <taxon>Neoptera</taxon>
        <taxon>Endopterygota</taxon>
        <taxon>Diptera</taxon>
        <taxon>Brachycera</taxon>
        <taxon>Muscomorpha</taxon>
        <taxon>Ephydroidea</taxon>
        <taxon>Drosophilidae</taxon>
        <taxon>Drosophila</taxon>
    </lineage>
</organism>
<evidence type="ECO:0000313" key="2">
    <source>
        <dbReference type="Proteomes" id="UP000515160"/>
    </source>
</evidence>
<sequence>MSFGRITKLNVHIAKCQTHITYANDATRLLTNNPSGFAFRSTGAASCSCVGDSLDQATRFLQRHFGKHGCIEKSSSLCALLFALGINYSQDEEQEQQVKQKVELQVEEHVETQVEQQVEEQVEEHVETQVELQAEQQADQQAEHQADQQAGQVEQPLEQQLETEEQLVAEANEDQPLLLELEALKSPQMLHTLQLELLPTVLPQWATAIEWQREQLQIFNCAWHLQNCNWRHVPNSEFQLPNCHCHKIKQMTEYINGLLKVSMPALNEQKEEEQKTKAVQQQSEKCPLPDVNANIMSLNSLLQQLNELLEQQNEEQAV</sequence>
<dbReference type="RefSeq" id="XP_051860757.1">
    <property type="nucleotide sequence ID" value="XM_052004797.1"/>
</dbReference>